<keyword evidence="2" id="KW-0472">Membrane</keyword>
<feature type="transmembrane region" description="Helical" evidence="2">
    <location>
        <begin position="413"/>
        <end position="436"/>
    </location>
</feature>
<evidence type="ECO:0000313" key="4">
    <source>
        <dbReference type="Proteomes" id="UP001470230"/>
    </source>
</evidence>
<organism evidence="3 4">
    <name type="scientific">Tritrichomonas musculus</name>
    <dbReference type="NCBI Taxonomy" id="1915356"/>
    <lineage>
        <taxon>Eukaryota</taxon>
        <taxon>Metamonada</taxon>
        <taxon>Parabasalia</taxon>
        <taxon>Tritrichomonadida</taxon>
        <taxon>Tritrichomonadidae</taxon>
        <taxon>Tritrichomonas</taxon>
    </lineage>
</organism>
<feature type="region of interest" description="Disordered" evidence="1">
    <location>
        <begin position="461"/>
        <end position="519"/>
    </location>
</feature>
<keyword evidence="2" id="KW-1133">Transmembrane helix</keyword>
<dbReference type="PANTHER" id="PTHR46155">
    <property type="entry name" value="BIFUNCTIONAL INHIBITOR/LIPID-TRANSFER PROTEIN/SEED STORAGE 2S ALBUMIN SUPERFAMILY PROTEIN"/>
    <property type="match status" value="1"/>
</dbReference>
<dbReference type="EMBL" id="JAPFFF010000001">
    <property type="protein sequence ID" value="KAK8900297.1"/>
    <property type="molecule type" value="Genomic_DNA"/>
</dbReference>
<proteinExistence type="predicted"/>
<accession>A0ABR2LAN3</accession>
<dbReference type="PANTHER" id="PTHR46155:SF1">
    <property type="entry name" value="BIFUNCTIONAL INHIBITOR_LIPID-TRANSFER PROTEIN_SEED STORAGE 2S ALBUMIN SUPERFAMILY PROTEIN"/>
    <property type="match status" value="1"/>
</dbReference>
<evidence type="ECO:0000256" key="1">
    <source>
        <dbReference type="SAM" id="MobiDB-lite"/>
    </source>
</evidence>
<protein>
    <recommendedName>
        <fullName evidence="5">Surface antigen BspA-like</fullName>
    </recommendedName>
</protein>
<evidence type="ECO:0000256" key="2">
    <source>
        <dbReference type="SAM" id="Phobius"/>
    </source>
</evidence>
<feature type="compositionally biased region" description="Low complexity" evidence="1">
    <location>
        <begin position="304"/>
        <end position="401"/>
    </location>
</feature>
<sequence length="519" mass="56564">MCFLIRDLDISTYPNLDTLIFRLCVFQDTNSFIYGNRISLIDISKTIFENGKGENAIEVKNCNEIYISKTVFQKCVFNNSLILSDKTSTFVFQDSEIIDCECKIAFGIPNTISKASINFNNFINVGEYLFPFLQITISHSYFKDVKYIMKCDDTPMGCLNDVKIVDCSADGKLPDGYSGSFIKLNGTPVIIETFQTNDCQFTVFTQYTPPATITPTPMATSTPMATPTQSATESPTPSQSIPDPTPSASVPHPTLTETPSVSPMATPSISITPEPSQSYEVYASASPTPHPTETVSSSPLPSRTPEATLTATETPTESATETPTETPTESATETPTESATETPTESATETPTESATETPAESATETPTESATETPIESATETPPATVLQSPTSTTSLSPMPTSSPKPTPNIPLILAIVIPVIIAIILLIILLYFCIRKCLDMHQENLLDRGFILKYSSVDNDETTSDRSNPLNLQSDSLANDEPSDDDDEEFFGNRSRNRNKYINQNDENIENTSSSSL</sequence>
<evidence type="ECO:0008006" key="5">
    <source>
        <dbReference type="Google" id="ProtNLM"/>
    </source>
</evidence>
<name>A0ABR2LAN3_9EUKA</name>
<keyword evidence="2" id="KW-0812">Transmembrane</keyword>
<feature type="compositionally biased region" description="Polar residues" evidence="1">
    <location>
        <begin position="233"/>
        <end position="248"/>
    </location>
</feature>
<feature type="compositionally biased region" description="Acidic residues" evidence="1">
    <location>
        <begin position="483"/>
        <end position="492"/>
    </location>
</feature>
<feature type="compositionally biased region" description="Polar residues" evidence="1">
    <location>
        <begin position="255"/>
        <end position="301"/>
    </location>
</feature>
<gene>
    <name evidence="3" type="ORF">M9Y10_002620</name>
</gene>
<comment type="caution">
    <text evidence="3">The sequence shown here is derived from an EMBL/GenBank/DDBJ whole genome shotgun (WGS) entry which is preliminary data.</text>
</comment>
<keyword evidence="4" id="KW-1185">Reference proteome</keyword>
<feature type="compositionally biased region" description="Low complexity" evidence="1">
    <location>
        <begin position="212"/>
        <end position="232"/>
    </location>
</feature>
<reference evidence="3 4" key="1">
    <citation type="submission" date="2024-04" db="EMBL/GenBank/DDBJ databases">
        <title>Tritrichomonas musculus Genome.</title>
        <authorList>
            <person name="Alves-Ferreira E."/>
            <person name="Grigg M."/>
            <person name="Lorenzi H."/>
            <person name="Galac M."/>
        </authorList>
    </citation>
    <scope>NUCLEOTIDE SEQUENCE [LARGE SCALE GENOMIC DNA]</scope>
    <source>
        <strain evidence="3 4">EAF2021</strain>
    </source>
</reference>
<feature type="compositionally biased region" description="Polar residues" evidence="1">
    <location>
        <begin position="467"/>
        <end position="479"/>
    </location>
</feature>
<feature type="region of interest" description="Disordered" evidence="1">
    <location>
        <begin position="212"/>
        <end position="406"/>
    </location>
</feature>
<feature type="compositionally biased region" description="Polar residues" evidence="1">
    <location>
        <begin position="502"/>
        <end position="519"/>
    </location>
</feature>
<dbReference type="Proteomes" id="UP001470230">
    <property type="component" value="Unassembled WGS sequence"/>
</dbReference>
<evidence type="ECO:0000313" key="3">
    <source>
        <dbReference type="EMBL" id="KAK8900297.1"/>
    </source>
</evidence>